<dbReference type="Gene3D" id="3.20.20.300">
    <property type="entry name" value="Glycoside hydrolase, family 3, N-terminal domain"/>
    <property type="match status" value="1"/>
</dbReference>
<comment type="similarity">
    <text evidence="1">Belongs to the glycosyl hydrolase 3 family.</text>
</comment>
<dbReference type="InterPro" id="IPR001764">
    <property type="entry name" value="Glyco_hydro_3_N"/>
</dbReference>
<evidence type="ECO:0000256" key="1">
    <source>
        <dbReference type="ARBA" id="ARBA00005336"/>
    </source>
</evidence>
<comment type="caution">
    <text evidence="6">The sequence shown here is derived from an EMBL/GenBank/DDBJ whole genome shotgun (WGS) entry which is preliminary data.</text>
</comment>
<feature type="region of interest" description="Disordered" evidence="4">
    <location>
        <begin position="408"/>
        <end position="427"/>
    </location>
</feature>
<proteinExistence type="inferred from homology"/>
<dbReference type="Pfam" id="PF00933">
    <property type="entry name" value="Glyco_hydro_3"/>
    <property type="match status" value="1"/>
</dbReference>
<dbReference type="Proteomes" id="UP000320244">
    <property type="component" value="Unassembled WGS sequence"/>
</dbReference>
<evidence type="ECO:0000313" key="6">
    <source>
        <dbReference type="EMBL" id="TWP36410.1"/>
    </source>
</evidence>
<dbReference type="InterPro" id="IPR050226">
    <property type="entry name" value="NagZ_Beta-hexosaminidase"/>
</dbReference>
<dbReference type="AlphaFoldDB" id="A0A563E1J7"/>
<accession>A0A563E1J7</accession>
<feature type="domain" description="Glycoside hydrolase family 3 N-terminal" evidence="5">
    <location>
        <begin position="36"/>
        <end position="325"/>
    </location>
</feature>
<keyword evidence="2 6" id="KW-0378">Hydrolase</keyword>
<keyword evidence="3" id="KW-0326">Glycosidase</keyword>
<dbReference type="PANTHER" id="PTHR30480">
    <property type="entry name" value="BETA-HEXOSAMINIDASE-RELATED"/>
    <property type="match status" value="1"/>
</dbReference>
<keyword evidence="7" id="KW-1185">Reference proteome</keyword>
<dbReference type="GO" id="GO:0009254">
    <property type="term" value="P:peptidoglycan turnover"/>
    <property type="evidence" value="ECO:0007669"/>
    <property type="project" value="TreeGrafter"/>
</dbReference>
<evidence type="ECO:0000259" key="5">
    <source>
        <dbReference type="Pfam" id="PF00933"/>
    </source>
</evidence>
<dbReference type="OrthoDB" id="9805821at2"/>
<dbReference type="GO" id="GO:0005975">
    <property type="term" value="P:carbohydrate metabolic process"/>
    <property type="evidence" value="ECO:0007669"/>
    <property type="project" value="InterPro"/>
</dbReference>
<dbReference type="InterPro" id="IPR017853">
    <property type="entry name" value="GH"/>
</dbReference>
<gene>
    <name evidence="6" type="ORF">FGL98_10340</name>
</gene>
<evidence type="ECO:0000256" key="4">
    <source>
        <dbReference type="SAM" id="MobiDB-lite"/>
    </source>
</evidence>
<organism evidence="6 7">
    <name type="scientific">Leekyejoonella antrihumi</name>
    <dbReference type="NCBI Taxonomy" id="1660198"/>
    <lineage>
        <taxon>Bacteria</taxon>
        <taxon>Bacillati</taxon>
        <taxon>Actinomycetota</taxon>
        <taxon>Actinomycetes</taxon>
        <taxon>Micrococcales</taxon>
        <taxon>Dermacoccaceae</taxon>
        <taxon>Leekyejoonella</taxon>
    </lineage>
</organism>
<evidence type="ECO:0000313" key="7">
    <source>
        <dbReference type="Proteomes" id="UP000320244"/>
    </source>
</evidence>
<reference evidence="6 7" key="1">
    <citation type="submission" date="2019-05" db="EMBL/GenBank/DDBJ databases">
        <authorList>
            <person name="Lee S.D."/>
        </authorList>
    </citation>
    <scope>NUCLEOTIDE SEQUENCE [LARGE SCALE GENOMIC DNA]</scope>
    <source>
        <strain evidence="6 7">C5-26</strain>
    </source>
</reference>
<dbReference type="GO" id="GO:0004553">
    <property type="term" value="F:hydrolase activity, hydrolyzing O-glycosyl compounds"/>
    <property type="evidence" value="ECO:0007669"/>
    <property type="project" value="InterPro"/>
</dbReference>
<dbReference type="EMBL" id="VCQV01000012">
    <property type="protein sequence ID" value="TWP36410.1"/>
    <property type="molecule type" value="Genomic_DNA"/>
</dbReference>
<reference evidence="6 7" key="2">
    <citation type="submission" date="2019-08" db="EMBL/GenBank/DDBJ databases">
        <title>Jejuicoccus antrihumi gen. nov., sp. nov., a new member of the family Dermacoccaceae isolated from a cave.</title>
        <authorList>
            <person name="Schumann P."/>
            <person name="Kim I.S."/>
        </authorList>
    </citation>
    <scope>NUCLEOTIDE SEQUENCE [LARGE SCALE GENOMIC DNA]</scope>
    <source>
        <strain evidence="6 7">C5-26</strain>
    </source>
</reference>
<evidence type="ECO:0000256" key="2">
    <source>
        <dbReference type="ARBA" id="ARBA00022801"/>
    </source>
</evidence>
<sequence length="496" mass="51250">MVRLAHGVLKPGFAGRRMPDWLAEAIDQGLRAVCYFGHNVGTSDETAALSAQLHARGLGLIAVDEEGGIVSRLGVHGGSRHVGAAMLGRADDLELTRAVAAAIAADLRAVGIDVDLAPVVDVNSNPDNPVIGVRSFGSDPGLVARPAAAYVRGLHEQGVIACAKHFPGHGGTAVDSHVGLPRVDVSPDVFESRELVPFRAAVDAGAEMVMTAHILVPSIDPDRPATLSPAAMSLLRRDIGFDGVIATDALDMGAITGTVGLRQGCVDALLAGADLLGLGNPVLNCPGGTDAEVFAEALTAIVRAAGSGELPIARLEQAHARVERLASLQRGQPVELARSGPSADDRVAAASILARGDLHGILRGRRLRLLDVRRVRKSAAGVLANCVVAELIRRAPGSVLRRAFDVGGATEGRSSQPPPAAVGGNDDIPDVIVTGAPWSDPAEMKQLQKALQGNPDAVVVCVGYAIDGSVIPQARHLVLTWGDSLPTGRAVAKLLQ</sequence>
<dbReference type="InterPro" id="IPR036962">
    <property type="entry name" value="Glyco_hydro_3_N_sf"/>
</dbReference>
<evidence type="ECO:0000256" key="3">
    <source>
        <dbReference type="ARBA" id="ARBA00023295"/>
    </source>
</evidence>
<protein>
    <submittedName>
        <fullName evidence="6">Glycoside hydrolase family 3</fullName>
    </submittedName>
</protein>
<dbReference type="PANTHER" id="PTHR30480:SF16">
    <property type="entry name" value="GLYCOSIDE HYDROLASE FAMILY 3 DOMAIN PROTEIN"/>
    <property type="match status" value="1"/>
</dbReference>
<name>A0A563E1J7_9MICO</name>
<dbReference type="SUPFAM" id="SSF51445">
    <property type="entry name" value="(Trans)glycosidases"/>
    <property type="match status" value="1"/>
</dbReference>